<comment type="activity regulation">
    <text evidence="12">Na(+) is not transported, but it plays an essential structural role and its presence is essential for fluoride channel function.</text>
</comment>
<evidence type="ECO:0000313" key="14">
    <source>
        <dbReference type="Proteomes" id="UP000698028"/>
    </source>
</evidence>
<evidence type="ECO:0000256" key="2">
    <source>
        <dbReference type="ARBA" id="ARBA00022475"/>
    </source>
</evidence>
<comment type="caution">
    <text evidence="13">The sequence shown here is derived from an EMBL/GenBank/DDBJ whole genome shotgun (WGS) entry which is preliminary data.</text>
</comment>
<organism evidence="13 14">
    <name type="scientific">Sphingomicrobium clamense</name>
    <dbReference type="NCBI Taxonomy" id="2851013"/>
    <lineage>
        <taxon>Bacteria</taxon>
        <taxon>Pseudomonadati</taxon>
        <taxon>Pseudomonadota</taxon>
        <taxon>Alphaproteobacteria</taxon>
        <taxon>Sphingomonadales</taxon>
        <taxon>Sphingomonadaceae</taxon>
        <taxon>Sphingomicrobium</taxon>
    </lineage>
</organism>
<dbReference type="Pfam" id="PF02537">
    <property type="entry name" value="CRCB"/>
    <property type="match status" value="1"/>
</dbReference>
<keyword evidence="7 12" id="KW-0406">Ion transport</keyword>
<evidence type="ECO:0000313" key="13">
    <source>
        <dbReference type="EMBL" id="MBW0143800.1"/>
    </source>
</evidence>
<dbReference type="PANTHER" id="PTHR28259">
    <property type="entry name" value="FLUORIDE EXPORT PROTEIN 1-RELATED"/>
    <property type="match status" value="1"/>
</dbReference>
<comment type="subcellular location">
    <subcellularLocation>
        <location evidence="1 12">Cell membrane</location>
        <topology evidence="1 12">Multi-pass membrane protein</topology>
    </subcellularLocation>
</comment>
<evidence type="ECO:0000256" key="10">
    <source>
        <dbReference type="ARBA" id="ARBA00035120"/>
    </source>
</evidence>
<keyword evidence="12" id="KW-0479">Metal-binding</keyword>
<feature type="transmembrane region" description="Helical" evidence="12">
    <location>
        <begin position="89"/>
        <end position="112"/>
    </location>
</feature>
<keyword evidence="5 12" id="KW-1133">Transmembrane helix</keyword>
<comment type="function">
    <text evidence="12">Fluoride-specific ion channel. Important for reducing fluoride concentration in the cell, thus reducing its toxicity.</text>
</comment>
<keyword evidence="14" id="KW-1185">Reference proteome</keyword>
<evidence type="ECO:0000256" key="9">
    <source>
        <dbReference type="ARBA" id="ARBA00023303"/>
    </source>
</evidence>
<evidence type="ECO:0000256" key="11">
    <source>
        <dbReference type="ARBA" id="ARBA00035585"/>
    </source>
</evidence>
<evidence type="ECO:0000256" key="8">
    <source>
        <dbReference type="ARBA" id="ARBA00023136"/>
    </source>
</evidence>
<keyword evidence="6 12" id="KW-0915">Sodium</keyword>
<name>A0ABS6V2L9_9SPHN</name>
<dbReference type="InterPro" id="IPR003691">
    <property type="entry name" value="FluC"/>
</dbReference>
<evidence type="ECO:0000256" key="6">
    <source>
        <dbReference type="ARBA" id="ARBA00023053"/>
    </source>
</evidence>
<feature type="binding site" evidence="12">
    <location>
        <position position="70"/>
    </location>
    <ligand>
        <name>Na(+)</name>
        <dbReference type="ChEBI" id="CHEBI:29101"/>
        <note>structural</note>
    </ligand>
</feature>
<protein>
    <recommendedName>
        <fullName evidence="12">Fluoride-specific ion channel FluC</fullName>
    </recommendedName>
</protein>
<dbReference type="PANTHER" id="PTHR28259:SF1">
    <property type="entry name" value="FLUORIDE EXPORT PROTEIN 1-RELATED"/>
    <property type="match status" value="1"/>
</dbReference>
<sequence>MVFLGGGLGALLRWGVGKWTLAWFGSGFPIGTLAVNIVGGLVIGLAIGALEGVGQPAKLFFITGLLGGFTTFSAFSLDALALWQRGETATAALYVVASVLLSLAACAGGYLLSR</sequence>
<reference evidence="13 14" key="1">
    <citation type="submission" date="2021-07" db="EMBL/GenBank/DDBJ databases">
        <title>The draft genome sequence of Sphingomicrobium sp. B8.</title>
        <authorList>
            <person name="Mu L."/>
        </authorList>
    </citation>
    <scope>NUCLEOTIDE SEQUENCE [LARGE SCALE GENOMIC DNA]</scope>
    <source>
        <strain evidence="13 14">B8</strain>
    </source>
</reference>
<keyword evidence="3" id="KW-0997">Cell inner membrane</keyword>
<dbReference type="HAMAP" id="MF_00454">
    <property type="entry name" value="FluC"/>
    <property type="match status" value="1"/>
</dbReference>
<keyword evidence="8 12" id="KW-0472">Membrane</keyword>
<feature type="binding site" evidence="12">
    <location>
        <position position="67"/>
    </location>
    <ligand>
        <name>Na(+)</name>
        <dbReference type="ChEBI" id="CHEBI:29101"/>
        <note>structural</note>
    </ligand>
</feature>
<dbReference type="EMBL" id="JAHVAH010000001">
    <property type="protein sequence ID" value="MBW0143800.1"/>
    <property type="molecule type" value="Genomic_DNA"/>
</dbReference>
<comment type="catalytic activity">
    <reaction evidence="11">
        <text>fluoride(in) = fluoride(out)</text>
        <dbReference type="Rhea" id="RHEA:76159"/>
        <dbReference type="ChEBI" id="CHEBI:17051"/>
    </reaction>
    <physiologicalReaction direction="left-to-right" evidence="11">
        <dbReference type="Rhea" id="RHEA:76160"/>
    </physiologicalReaction>
</comment>
<accession>A0ABS6V2L9</accession>
<dbReference type="NCBIfam" id="TIGR00494">
    <property type="entry name" value="crcB"/>
    <property type="match status" value="1"/>
</dbReference>
<proteinExistence type="inferred from homology"/>
<evidence type="ECO:0000256" key="3">
    <source>
        <dbReference type="ARBA" id="ARBA00022519"/>
    </source>
</evidence>
<evidence type="ECO:0000256" key="1">
    <source>
        <dbReference type="ARBA" id="ARBA00004651"/>
    </source>
</evidence>
<keyword evidence="9 12" id="KW-0407">Ion channel</keyword>
<feature type="transmembrane region" description="Helical" evidence="12">
    <location>
        <begin position="27"/>
        <end position="47"/>
    </location>
</feature>
<gene>
    <name evidence="12 13" type="primary">crcB</name>
    <name evidence="12" type="synonym">fluC</name>
    <name evidence="13" type="ORF">KTQ36_00620</name>
</gene>
<keyword evidence="2 12" id="KW-1003">Cell membrane</keyword>
<keyword evidence="4 12" id="KW-0812">Transmembrane</keyword>
<evidence type="ECO:0000256" key="7">
    <source>
        <dbReference type="ARBA" id="ARBA00023065"/>
    </source>
</evidence>
<evidence type="ECO:0000256" key="5">
    <source>
        <dbReference type="ARBA" id="ARBA00022989"/>
    </source>
</evidence>
<dbReference type="Proteomes" id="UP000698028">
    <property type="component" value="Unassembled WGS sequence"/>
</dbReference>
<keyword evidence="12" id="KW-0813">Transport</keyword>
<feature type="transmembrane region" description="Helical" evidence="12">
    <location>
        <begin position="59"/>
        <end position="83"/>
    </location>
</feature>
<comment type="similarity">
    <text evidence="10 12">Belongs to the fluoride channel Fluc/FEX (TC 1.A.43) family.</text>
</comment>
<evidence type="ECO:0000256" key="4">
    <source>
        <dbReference type="ARBA" id="ARBA00022692"/>
    </source>
</evidence>
<evidence type="ECO:0000256" key="12">
    <source>
        <dbReference type="HAMAP-Rule" id="MF_00454"/>
    </source>
</evidence>